<keyword evidence="2" id="KW-1185">Reference proteome</keyword>
<reference evidence="1 2" key="1">
    <citation type="submission" date="2023-01" db="EMBL/GenBank/DDBJ databases">
        <authorList>
            <person name="Kreplak J."/>
        </authorList>
    </citation>
    <scope>NUCLEOTIDE SEQUENCE [LARGE SCALE GENOMIC DNA]</scope>
</reference>
<dbReference type="InterPro" id="IPR052035">
    <property type="entry name" value="ZnF_BED_domain_contain"/>
</dbReference>
<sequence length="83" mass="9210">MVVTAHYIDGNWNLQSHILRFIYVPAPHTSENLCGALVECNLKSNVGNENAILLTEMESDDEGELLIDGATSISNSRLEDEDY</sequence>
<dbReference type="PANTHER" id="PTHR46481:SF11">
    <property type="entry name" value="ZINC FINGER BED DOMAIN-CONTAINING PROTEIN RICESLEEPER 2-LIKE"/>
    <property type="match status" value="1"/>
</dbReference>
<dbReference type="AlphaFoldDB" id="A0AAV0ZM58"/>
<protein>
    <submittedName>
        <fullName evidence="1">Uncharacterized protein</fullName>
    </submittedName>
</protein>
<dbReference type="Proteomes" id="UP001157006">
    <property type="component" value="Chromosome 2"/>
</dbReference>
<accession>A0AAV0ZM58</accession>
<evidence type="ECO:0000313" key="2">
    <source>
        <dbReference type="Proteomes" id="UP001157006"/>
    </source>
</evidence>
<organism evidence="1 2">
    <name type="scientific">Vicia faba</name>
    <name type="common">Broad bean</name>
    <name type="synonym">Faba vulgaris</name>
    <dbReference type="NCBI Taxonomy" id="3906"/>
    <lineage>
        <taxon>Eukaryota</taxon>
        <taxon>Viridiplantae</taxon>
        <taxon>Streptophyta</taxon>
        <taxon>Embryophyta</taxon>
        <taxon>Tracheophyta</taxon>
        <taxon>Spermatophyta</taxon>
        <taxon>Magnoliopsida</taxon>
        <taxon>eudicotyledons</taxon>
        <taxon>Gunneridae</taxon>
        <taxon>Pentapetalae</taxon>
        <taxon>rosids</taxon>
        <taxon>fabids</taxon>
        <taxon>Fabales</taxon>
        <taxon>Fabaceae</taxon>
        <taxon>Papilionoideae</taxon>
        <taxon>50 kb inversion clade</taxon>
        <taxon>NPAAA clade</taxon>
        <taxon>Hologalegina</taxon>
        <taxon>IRL clade</taxon>
        <taxon>Fabeae</taxon>
        <taxon>Vicia</taxon>
    </lineage>
</organism>
<evidence type="ECO:0000313" key="1">
    <source>
        <dbReference type="EMBL" id="CAI8597480.1"/>
    </source>
</evidence>
<gene>
    <name evidence="1" type="ORF">VFH_II083560</name>
</gene>
<dbReference type="EMBL" id="OX451737">
    <property type="protein sequence ID" value="CAI8597480.1"/>
    <property type="molecule type" value="Genomic_DNA"/>
</dbReference>
<proteinExistence type="predicted"/>
<dbReference type="PANTHER" id="PTHR46481">
    <property type="entry name" value="ZINC FINGER BED DOMAIN-CONTAINING PROTEIN 4"/>
    <property type="match status" value="1"/>
</dbReference>
<name>A0AAV0ZM58_VICFA</name>